<accession>A0A6A7MYS4</accession>
<reference evidence="1 2" key="1">
    <citation type="submission" date="2019-10" db="EMBL/GenBank/DDBJ databases">
        <title>Two novel species isolated from a subtropical stream in China.</title>
        <authorList>
            <person name="Lu H."/>
        </authorList>
    </citation>
    <scope>NUCLEOTIDE SEQUENCE [LARGE SCALE GENOMIC DNA]</scope>
    <source>
        <strain evidence="1 2">FT29W</strain>
    </source>
</reference>
<name>A0A6A7MYS4_9BURK</name>
<dbReference type="EMBL" id="WHUG01000002">
    <property type="protein sequence ID" value="MQA37924.1"/>
    <property type="molecule type" value="Genomic_DNA"/>
</dbReference>
<dbReference type="Proteomes" id="UP000440498">
    <property type="component" value="Unassembled WGS sequence"/>
</dbReference>
<dbReference type="AlphaFoldDB" id="A0A6A7MYS4"/>
<gene>
    <name evidence="1" type="ORF">GEV02_07170</name>
</gene>
<evidence type="ECO:0000313" key="1">
    <source>
        <dbReference type="EMBL" id="MQA37924.1"/>
    </source>
</evidence>
<organism evidence="1 2">
    <name type="scientific">Rugamonas aquatica</name>
    <dbReference type="NCBI Taxonomy" id="2743357"/>
    <lineage>
        <taxon>Bacteria</taxon>
        <taxon>Pseudomonadati</taxon>
        <taxon>Pseudomonadota</taxon>
        <taxon>Betaproteobacteria</taxon>
        <taxon>Burkholderiales</taxon>
        <taxon>Oxalobacteraceae</taxon>
        <taxon>Telluria group</taxon>
        <taxon>Rugamonas</taxon>
    </lineage>
</organism>
<dbReference type="RefSeq" id="WP_152837367.1">
    <property type="nucleotide sequence ID" value="NZ_WHUG01000002.1"/>
</dbReference>
<evidence type="ECO:0000313" key="2">
    <source>
        <dbReference type="Proteomes" id="UP000440498"/>
    </source>
</evidence>
<keyword evidence="2" id="KW-1185">Reference proteome</keyword>
<sequence>MKIKISSVASEETIIPLNRFYTKLEDSLNNYFSKNPSELVFMFVIVSVYDDKDENYKSCKGHNKSGKVTDPFSKEKFEYFSIAVPYEPRKVLALTEAELREDLCGEMICSLSNTSVKTPKGFDFDHFVSEVRLALEIYKRAKI</sequence>
<comment type="caution">
    <text evidence="1">The sequence shown here is derived from an EMBL/GenBank/DDBJ whole genome shotgun (WGS) entry which is preliminary data.</text>
</comment>
<protein>
    <submittedName>
        <fullName evidence="1">Uncharacterized protein</fullName>
    </submittedName>
</protein>
<proteinExistence type="predicted"/>